<protein>
    <recommendedName>
        <fullName evidence="2">Chitin-binding type-2 domain-containing protein</fullName>
    </recommendedName>
</protein>
<feature type="chain" id="PRO_5042265734" description="Chitin-binding type-2 domain-containing protein" evidence="1">
    <location>
        <begin position="21"/>
        <end position="151"/>
    </location>
</feature>
<feature type="signal peptide" evidence="1">
    <location>
        <begin position="1"/>
        <end position="20"/>
    </location>
</feature>
<reference evidence="3" key="1">
    <citation type="journal article" date="2023" name="Mol. Biol. Evol.">
        <title>Third-Generation Sequencing Reveals the Adaptive Role of the Epigenome in Three Deep-Sea Polychaetes.</title>
        <authorList>
            <person name="Perez M."/>
            <person name="Aroh O."/>
            <person name="Sun Y."/>
            <person name="Lan Y."/>
            <person name="Juniper S.K."/>
            <person name="Young C.R."/>
            <person name="Angers B."/>
            <person name="Qian P.Y."/>
        </authorList>
    </citation>
    <scope>NUCLEOTIDE SEQUENCE</scope>
    <source>
        <strain evidence="3">R07B-5</strain>
    </source>
</reference>
<name>A0AAD9JZ21_RIDPI</name>
<dbReference type="EMBL" id="JAODUO010001567">
    <property type="protein sequence ID" value="KAK2161672.1"/>
    <property type="molecule type" value="Genomic_DNA"/>
</dbReference>
<feature type="domain" description="Chitin-binding type-2" evidence="2">
    <location>
        <begin position="24"/>
        <end position="71"/>
    </location>
</feature>
<dbReference type="AlphaFoldDB" id="A0AAD9JZ21"/>
<evidence type="ECO:0000259" key="2">
    <source>
        <dbReference type="PROSITE" id="PS50940"/>
    </source>
</evidence>
<accession>A0AAD9JZ21</accession>
<dbReference type="InterPro" id="IPR036508">
    <property type="entry name" value="Chitin-bd_dom_sf"/>
</dbReference>
<organism evidence="3 4">
    <name type="scientific">Ridgeia piscesae</name>
    <name type="common">Tubeworm</name>
    <dbReference type="NCBI Taxonomy" id="27915"/>
    <lineage>
        <taxon>Eukaryota</taxon>
        <taxon>Metazoa</taxon>
        <taxon>Spiralia</taxon>
        <taxon>Lophotrochozoa</taxon>
        <taxon>Annelida</taxon>
        <taxon>Polychaeta</taxon>
        <taxon>Sedentaria</taxon>
        <taxon>Canalipalpata</taxon>
        <taxon>Sabellida</taxon>
        <taxon>Siboglinidae</taxon>
        <taxon>Ridgeia</taxon>
    </lineage>
</organism>
<dbReference type="Pfam" id="PF01607">
    <property type="entry name" value="CBM_14"/>
    <property type="match status" value="1"/>
</dbReference>
<keyword evidence="4" id="KW-1185">Reference proteome</keyword>
<dbReference type="PROSITE" id="PS50940">
    <property type="entry name" value="CHIT_BIND_II"/>
    <property type="match status" value="1"/>
</dbReference>
<comment type="caution">
    <text evidence="3">The sequence shown here is derived from an EMBL/GenBank/DDBJ whole genome shotgun (WGS) entry which is preliminary data.</text>
</comment>
<evidence type="ECO:0000256" key="1">
    <source>
        <dbReference type="SAM" id="SignalP"/>
    </source>
</evidence>
<dbReference type="InterPro" id="IPR002557">
    <property type="entry name" value="Chitin-bd_dom"/>
</dbReference>
<dbReference type="GO" id="GO:0008061">
    <property type="term" value="F:chitin binding"/>
    <property type="evidence" value="ECO:0007669"/>
    <property type="project" value="InterPro"/>
</dbReference>
<dbReference type="SUPFAM" id="SSF57625">
    <property type="entry name" value="Invertebrate chitin-binding proteins"/>
    <property type="match status" value="1"/>
</dbReference>
<dbReference type="Proteomes" id="UP001209878">
    <property type="component" value="Unassembled WGS sequence"/>
</dbReference>
<evidence type="ECO:0000313" key="4">
    <source>
        <dbReference type="Proteomes" id="UP001209878"/>
    </source>
</evidence>
<keyword evidence="1" id="KW-0732">Signal</keyword>
<dbReference type="GO" id="GO:0005576">
    <property type="term" value="C:extracellular region"/>
    <property type="evidence" value="ECO:0007669"/>
    <property type="project" value="InterPro"/>
</dbReference>
<sequence length="151" mass="17396">MSKLFILLALFAAVLAYASADRCRCVCDRRDGDYPNTCTYDCRHYISCRNGRVYFRRCPHGGFFDADRGCCIEGCPTGPRGIIDCFNRPDGHWQHCCYCDLYASLAHGGMFFHRRCEVGGTVWDDKEHKCLGKSCTCRREHRFYPAYHHDA</sequence>
<gene>
    <name evidence="3" type="ORF">NP493_1567g00014</name>
</gene>
<proteinExistence type="predicted"/>
<evidence type="ECO:0000313" key="3">
    <source>
        <dbReference type="EMBL" id="KAK2161672.1"/>
    </source>
</evidence>